<organism evidence="1 2">
    <name type="scientific">Nitrospira tepida</name>
    <dbReference type="NCBI Taxonomy" id="2973512"/>
    <lineage>
        <taxon>Bacteria</taxon>
        <taxon>Pseudomonadati</taxon>
        <taxon>Nitrospirota</taxon>
        <taxon>Nitrospiria</taxon>
        <taxon>Nitrospirales</taxon>
        <taxon>Nitrospiraceae</taxon>
        <taxon>Nitrospira</taxon>
    </lineage>
</organism>
<name>A0AA86TCV6_9BACT</name>
<evidence type="ECO:0000313" key="1">
    <source>
        <dbReference type="EMBL" id="CAI4032284.1"/>
    </source>
</evidence>
<dbReference type="SUPFAM" id="SSF88723">
    <property type="entry name" value="PIN domain-like"/>
    <property type="match status" value="1"/>
</dbReference>
<keyword evidence="2" id="KW-1185">Reference proteome</keyword>
<proteinExistence type="predicted"/>
<dbReference type="Proteomes" id="UP001179121">
    <property type="component" value="Chromosome"/>
</dbReference>
<dbReference type="AlphaFoldDB" id="A0AA86TCV6"/>
<dbReference type="EMBL" id="OX365700">
    <property type="protein sequence ID" value="CAI4032284.1"/>
    <property type="molecule type" value="Genomic_DNA"/>
</dbReference>
<sequence>MKFWDASALIPLCLHERHSSALKRLAQEDEALVAWWGSPVECLSAFARLRREATLSEVEEEQAGLILRTIQRTWTEVEPANVVREQASRVLRLHPLRAADALQLAAALVWSQGDPLQREFICLDQRLREAARREGFTVLPKM</sequence>
<accession>A0AA86TCV6</accession>
<dbReference type="RefSeq" id="WP_289269023.1">
    <property type="nucleotide sequence ID" value="NZ_OX365700.1"/>
</dbReference>
<protein>
    <submittedName>
        <fullName evidence="1">Type II toxin-antitoxin system VapC family toxin</fullName>
    </submittedName>
</protein>
<evidence type="ECO:0000313" key="2">
    <source>
        <dbReference type="Proteomes" id="UP001179121"/>
    </source>
</evidence>
<reference evidence="1" key="1">
    <citation type="submission" date="2022-10" db="EMBL/GenBank/DDBJ databases">
        <authorList>
            <person name="Koch H."/>
        </authorList>
    </citation>
    <scope>NUCLEOTIDE SEQUENCE</scope>
    <source>
        <strain evidence="1">DNF</strain>
    </source>
</reference>
<dbReference type="KEGG" id="nti:DNFV4_02713"/>
<dbReference type="InterPro" id="IPR029060">
    <property type="entry name" value="PIN-like_dom_sf"/>
</dbReference>
<dbReference type="Gene3D" id="3.40.50.1010">
    <property type="entry name" value="5'-nuclease"/>
    <property type="match status" value="1"/>
</dbReference>
<gene>
    <name evidence="1" type="ORF">DNFV4_02713</name>
</gene>